<keyword evidence="7" id="KW-0788">Thiol protease</keyword>
<evidence type="ECO:0000256" key="2">
    <source>
        <dbReference type="ARBA" id="ARBA00009085"/>
    </source>
</evidence>
<sequence length="1123" mass="131113">MVSKLLDQQQEDLEMVVPQSDFVDCPVPLEEVEEEDQPMEVEQQQQENPNPSEDHCEDALPRASRFRWTIENFSLSRRKLISPEFSVAGYNWRLLVFPRGNLPDGFLSMYLAVSDSSSLPYGWSFCAKFTLAVVDQFDEKYSVKSDDSHRFSLRERDWGFPRFMPLRELHGLDEGYIVDDRVVVEAEVVVPKARDYWGYDSKKETGFVGLKNQGATCYMNSLLQMLYHIPYFRKAVYHMPTTENDAPAGSIPLALKTLFYKLQYTETSVATRDLTKSFGWETHDSFMQQDVQELNRVLCEKLEEKMKGTEVEGTIQKLFGGHQMNYIECINVDFKSTRKESFYDIQLDVKGCNDVYASFNKYVEIERLEGDNKYQAEEHGLQDAKKGVLFTDFPPVLQLHFKRFEYDVSQDTMVKINDRYEFPLQLDLDRENGKYLSPDADKSVRNLYTLHSVLVHSGGVRGGHYYAFIRPSLSDQWYKFNDDIVTKEDVNQALEEQFGGEEVWPVTNESFNNNSPIVFTRSSNAYMLVYIRESDKDNVNCDVDEKDIAEHLWKRLEKEKEEEEEKRRLKAEAHLYMNVNVARDEDLREQIGKEIYFDLVDFNQTRSFRVENQMPFNLFKEEVAKEFGVPVEYQRFWLWRKRSNRTYRPLRPLTPQEEACAVGQIREGSTNSCNPEFNLFLEVEYDKDLRPVPLPKISEEDILVFFKLYDPEKSELRYVGRCFVKGYGKQIEIQEKLNELAGFSTGEDIRIFDEVMFDPDVMCQKIPKTSSFHESEIGDGDIICFQKHLSPEQEDGLQYPDVASFLDYIKNRQVIHFRRLESPGEDDFCLELVKNDSYDDVVVEVADKLGLDDPSKVRLTPHDCYSEKPKPNSIKYQAANLLDMLLHNNQLSDILYYEVLEIPLPELQSLKTLEVAFYPTTKGEVSILNFRLPKRSTLEDLLKLVETKVELSEPKAKIRFLHVINHKIFKIFSLKEKIGNIAGTLRAEEIPEEEKNLGPTDLVVHVYHFTLGRSQYQQEVQNFGDPFFLVIHQGETLAEVKPRIQKRLGVSDEEFSKWKFALISMMGPPEYVEDDIVMFNIFQRKNVYGPWERYLGLEHSVPSRKRTNQNRDSYEHSSVRIYN</sequence>
<dbReference type="FunFam" id="2.60.210.10:FF:000005">
    <property type="entry name" value="Ubiquitin carboxyl-terminal hydrolase 13"/>
    <property type="match status" value="1"/>
</dbReference>
<dbReference type="FunFam" id="3.10.20.90:FF:000050">
    <property type="entry name" value="Ubiquitin carboxyl-terminal hydrolase 13"/>
    <property type="match status" value="1"/>
</dbReference>
<dbReference type="SUPFAM" id="SSF49599">
    <property type="entry name" value="TRAF domain-like"/>
    <property type="match status" value="1"/>
</dbReference>
<evidence type="ECO:0000256" key="6">
    <source>
        <dbReference type="ARBA" id="ARBA00022801"/>
    </source>
</evidence>
<dbReference type="InterPro" id="IPR002083">
    <property type="entry name" value="MATH/TRAF_dom"/>
</dbReference>
<evidence type="ECO:0000256" key="7">
    <source>
        <dbReference type="ARBA" id="ARBA00022807"/>
    </source>
</evidence>
<dbReference type="InterPro" id="IPR008974">
    <property type="entry name" value="TRAF-like"/>
</dbReference>
<dbReference type="PANTHER" id="PTHR24006:SF644">
    <property type="entry name" value="UBIQUITIN CARBOXYL-TERMINAL HYDROLASE 7"/>
    <property type="match status" value="1"/>
</dbReference>
<keyword evidence="6" id="KW-0378">Hydrolase</keyword>
<dbReference type="Proteomes" id="UP001161247">
    <property type="component" value="Chromosome 2"/>
</dbReference>
<evidence type="ECO:0000256" key="8">
    <source>
        <dbReference type="SAM" id="Coils"/>
    </source>
</evidence>
<evidence type="ECO:0000256" key="3">
    <source>
        <dbReference type="ARBA" id="ARBA00012759"/>
    </source>
</evidence>
<dbReference type="Gene3D" id="2.60.210.10">
    <property type="entry name" value="Apoptosis, Tumor Necrosis Factor Receptor Associated Protein 2, Chain A"/>
    <property type="match status" value="1"/>
</dbReference>
<proteinExistence type="inferred from homology"/>
<dbReference type="PANTHER" id="PTHR24006">
    <property type="entry name" value="UBIQUITIN CARBOXYL-TERMINAL HYDROLASE"/>
    <property type="match status" value="1"/>
</dbReference>
<feature type="coiled-coil region" evidence="8">
    <location>
        <begin position="546"/>
        <end position="573"/>
    </location>
</feature>
<dbReference type="SUPFAM" id="SSF54001">
    <property type="entry name" value="Cysteine proteinases"/>
    <property type="match status" value="1"/>
</dbReference>
<reference evidence="12" key="1">
    <citation type="submission" date="2023-03" db="EMBL/GenBank/DDBJ databases">
        <authorList>
            <person name="Julca I."/>
        </authorList>
    </citation>
    <scope>NUCLEOTIDE SEQUENCE</scope>
</reference>
<dbReference type="InterPro" id="IPR028889">
    <property type="entry name" value="USP"/>
</dbReference>
<feature type="region of interest" description="Disordered" evidence="9">
    <location>
        <begin position="27"/>
        <end position="58"/>
    </location>
</feature>
<evidence type="ECO:0000256" key="1">
    <source>
        <dbReference type="ARBA" id="ARBA00000707"/>
    </source>
</evidence>
<dbReference type="GO" id="GO:0031647">
    <property type="term" value="P:regulation of protein stability"/>
    <property type="evidence" value="ECO:0007669"/>
    <property type="project" value="TreeGrafter"/>
</dbReference>
<comment type="catalytic activity">
    <reaction evidence="1">
        <text>Thiol-dependent hydrolysis of ester, thioester, amide, peptide and isopeptide bonds formed by the C-terminal Gly of ubiquitin (a 76-residue protein attached to proteins as an intracellular targeting signal).</text>
        <dbReference type="EC" id="3.4.19.12"/>
    </reaction>
</comment>
<dbReference type="GO" id="GO:0005634">
    <property type="term" value="C:nucleus"/>
    <property type="evidence" value="ECO:0007669"/>
    <property type="project" value="TreeGrafter"/>
</dbReference>
<evidence type="ECO:0000256" key="5">
    <source>
        <dbReference type="ARBA" id="ARBA00022786"/>
    </source>
</evidence>
<dbReference type="SMART" id="SM00061">
    <property type="entry name" value="MATH"/>
    <property type="match status" value="1"/>
</dbReference>
<dbReference type="Pfam" id="PF00443">
    <property type="entry name" value="UCH"/>
    <property type="match status" value="1"/>
</dbReference>
<feature type="compositionally biased region" description="Basic and acidic residues" evidence="9">
    <location>
        <begin position="1112"/>
        <end position="1123"/>
    </location>
</feature>
<protein>
    <recommendedName>
        <fullName evidence="3">ubiquitinyl hydrolase 1</fullName>
        <ecNumber evidence="3">3.4.19.12</ecNumber>
    </recommendedName>
</protein>
<keyword evidence="5" id="KW-0833">Ubl conjugation pathway</keyword>
<dbReference type="AlphaFoldDB" id="A0AAV1CJ78"/>
<dbReference type="PROSITE" id="PS50144">
    <property type="entry name" value="MATH"/>
    <property type="match status" value="1"/>
</dbReference>
<feature type="region of interest" description="Disordered" evidence="9">
    <location>
        <begin position="1104"/>
        <end position="1123"/>
    </location>
</feature>
<feature type="compositionally biased region" description="Low complexity" evidence="9">
    <location>
        <begin position="40"/>
        <end position="51"/>
    </location>
</feature>
<dbReference type="GO" id="GO:0004843">
    <property type="term" value="F:cysteine-type deubiquitinase activity"/>
    <property type="evidence" value="ECO:0007669"/>
    <property type="project" value="UniProtKB-EC"/>
</dbReference>
<dbReference type="Pfam" id="PF22486">
    <property type="entry name" value="MATH_2"/>
    <property type="match status" value="1"/>
</dbReference>
<evidence type="ECO:0000256" key="4">
    <source>
        <dbReference type="ARBA" id="ARBA00022670"/>
    </source>
</evidence>
<dbReference type="PROSITE" id="PS00972">
    <property type="entry name" value="USP_1"/>
    <property type="match status" value="1"/>
</dbReference>
<evidence type="ECO:0000313" key="12">
    <source>
        <dbReference type="EMBL" id="CAI9094723.1"/>
    </source>
</evidence>
<dbReference type="InterPro" id="IPR024729">
    <property type="entry name" value="USP7_ICP0-binding_dom"/>
</dbReference>
<evidence type="ECO:0000259" key="10">
    <source>
        <dbReference type="PROSITE" id="PS50144"/>
    </source>
</evidence>
<dbReference type="InterPro" id="IPR001394">
    <property type="entry name" value="Peptidase_C19_UCH"/>
</dbReference>
<evidence type="ECO:0000259" key="11">
    <source>
        <dbReference type="PROSITE" id="PS50235"/>
    </source>
</evidence>
<dbReference type="Pfam" id="PF14533">
    <property type="entry name" value="USP7_C2"/>
    <property type="match status" value="1"/>
</dbReference>
<dbReference type="Gene3D" id="3.90.70.10">
    <property type="entry name" value="Cysteine proteinases"/>
    <property type="match status" value="1"/>
</dbReference>
<evidence type="ECO:0000256" key="9">
    <source>
        <dbReference type="SAM" id="MobiDB-lite"/>
    </source>
</evidence>
<dbReference type="EMBL" id="OX459119">
    <property type="protein sequence ID" value="CAI9094723.1"/>
    <property type="molecule type" value="Genomic_DNA"/>
</dbReference>
<organism evidence="12 13">
    <name type="scientific">Oldenlandia corymbosa var. corymbosa</name>
    <dbReference type="NCBI Taxonomy" id="529605"/>
    <lineage>
        <taxon>Eukaryota</taxon>
        <taxon>Viridiplantae</taxon>
        <taxon>Streptophyta</taxon>
        <taxon>Embryophyta</taxon>
        <taxon>Tracheophyta</taxon>
        <taxon>Spermatophyta</taxon>
        <taxon>Magnoliopsida</taxon>
        <taxon>eudicotyledons</taxon>
        <taxon>Gunneridae</taxon>
        <taxon>Pentapetalae</taxon>
        <taxon>asterids</taxon>
        <taxon>lamiids</taxon>
        <taxon>Gentianales</taxon>
        <taxon>Rubiaceae</taxon>
        <taxon>Rubioideae</taxon>
        <taxon>Spermacoceae</taxon>
        <taxon>Hedyotis-Oldenlandia complex</taxon>
        <taxon>Oldenlandia</taxon>
    </lineage>
</organism>
<dbReference type="GO" id="GO:0005829">
    <property type="term" value="C:cytosol"/>
    <property type="evidence" value="ECO:0007669"/>
    <property type="project" value="TreeGrafter"/>
</dbReference>
<comment type="similarity">
    <text evidence="2">Belongs to the peptidase C19 family.</text>
</comment>
<evidence type="ECO:0000313" key="13">
    <source>
        <dbReference type="Proteomes" id="UP001161247"/>
    </source>
</evidence>
<dbReference type="CDD" id="cd02659">
    <property type="entry name" value="peptidase_C19C"/>
    <property type="match status" value="1"/>
</dbReference>
<dbReference type="CDD" id="cd00121">
    <property type="entry name" value="MATH"/>
    <property type="match status" value="1"/>
</dbReference>
<dbReference type="GO" id="GO:0016579">
    <property type="term" value="P:protein deubiquitination"/>
    <property type="evidence" value="ECO:0007669"/>
    <property type="project" value="InterPro"/>
</dbReference>
<dbReference type="InterPro" id="IPR038765">
    <property type="entry name" value="Papain-like_cys_pep_sf"/>
</dbReference>
<feature type="domain" description="USP" evidence="11">
    <location>
        <begin position="208"/>
        <end position="533"/>
    </location>
</feature>
<dbReference type="PROSITE" id="PS50235">
    <property type="entry name" value="USP_3"/>
    <property type="match status" value="1"/>
</dbReference>
<dbReference type="Pfam" id="PF12436">
    <property type="entry name" value="USP7_ICP0_bdg"/>
    <property type="match status" value="1"/>
</dbReference>
<keyword evidence="4" id="KW-0645">Protease</keyword>
<dbReference type="InterPro" id="IPR018200">
    <property type="entry name" value="USP_CS"/>
</dbReference>
<keyword evidence="8" id="KW-0175">Coiled coil</keyword>
<dbReference type="InterPro" id="IPR029346">
    <property type="entry name" value="USP_C"/>
</dbReference>
<keyword evidence="13" id="KW-1185">Reference proteome</keyword>
<name>A0AAV1CJ78_OLDCO</name>
<feature type="compositionally biased region" description="Acidic residues" evidence="9">
    <location>
        <begin position="30"/>
        <end position="39"/>
    </location>
</feature>
<dbReference type="InterPro" id="IPR050164">
    <property type="entry name" value="Peptidase_C19"/>
</dbReference>
<dbReference type="FunFam" id="3.90.70.10:FF:000044">
    <property type="entry name" value="Ubiquitin carboxyl-terminal hydrolase 13"/>
    <property type="match status" value="1"/>
</dbReference>
<feature type="domain" description="MATH" evidence="10">
    <location>
        <begin position="63"/>
        <end position="188"/>
    </location>
</feature>
<dbReference type="Gene3D" id="3.10.20.90">
    <property type="entry name" value="Phosphatidylinositol 3-kinase Catalytic Subunit, Chain A, domain 1"/>
    <property type="match status" value="2"/>
</dbReference>
<dbReference type="GO" id="GO:0006508">
    <property type="term" value="P:proteolysis"/>
    <property type="evidence" value="ECO:0007669"/>
    <property type="project" value="UniProtKB-KW"/>
</dbReference>
<accession>A0AAV1CJ78</accession>
<dbReference type="PROSITE" id="PS00973">
    <property type="entry name" value="USP_2"/>
    <property type="match status" value="1"/>
</dbReference>
<dbReference type="EC" id="3.4.19.12" evidence="3"/>
<gene>
    <name evidence="12" type="ORF">OLC1_LOCUS5826</name>
</gene>